<accession>A0A7W9VV43</accession>
<name>A0A7W9VV43_9HYPH</name>
<evidence type="ECO:0000313" key="2">
    <source>
        <dbReference type="Proteomes" id="UP000533306"/>
    </source>
</evidence>
<gene>
    <name evidence="1" type="ORF">HNR59_001721</name>
</gene>
<dbReference type="Proteomes" id="UP000533306">
    <property type="component" value="Unassembled WGS sequence"/>
</dbReference>
<dbReference type="AlphaFoldDB" id="A0A7W9VV43"/>
<keyword evidence="2" id="KW-1185">Reference proteome</keyword>
<organism evidence="1 2">
    <name type="scientific">Aquamicrobium lusatiense</name>
    <dbReference type="NCBI Taxonomy" id="89772"/>
    <lineage>
        <taxon>Bacteria</taxon>
        <taxon>Pseudomonadati</taxon>
        <taxon>Pseudomonadota</taxon>
        <taxon>Alphaproteobacteria</taxon>
        <taxon>Hyphomicrobiales</taxon>
        <taxon>Phyllobacteriaceae</taxon>
        <taxon>Aquamicrobium</taxon>
    </lineage>
</organism>
<proteinExistence type="predicted"/>
<protein>
    <submittedName>
        <fullName evidence="1">Uncharacterized protein</fullName>
    </submittedName>
</protein>
<dbReference type="EMBL" id="JACHEU010000001">
    <property type="protein sequence ID" value="MBB6012376.1"/>
    <property type="molecule type" value="Genomic_DNA"/>
</dbReference>
<evidence type="ECO:0000313" key="1">
    <source>
        <dbReference type="EMBL" id="MBB6012376.1"/>
    </source>
</evidence>
<sequence length="45" mass="4940">MTIPLFHYSSAPAAASLPCNPAPEPVCLMGHGFLRCLKTRLLERE</sequence>
<reference evidence="1 2" key="1">
    <citation type="submission" date="2020-08" db="EMBL/GenBank/DDBJ databases">
        <title>Genomic Encyclopedia of Type Strains, Phase IV (KMG-IV): sequencing the most valuable type-strain genomes for metagenomic binning, comparative biology and taxonomic classification.</title>
        <authorList>
            <person name="Goeker M."/>
        </authorList>
    </citation>
    <scope>NUCLEOTIDE SEQUENCE [LARGE SCALE GENOMIC DNA]</scope>
    <source>
        <strain evidence="1 2">DSM 11099</strain>
    </source>
</reference>
<comment type="caution">
    <text evidence="1">The sequence shown here is derived from an EMBL/GenBank/DDBJ whole genome shotgun (WGS) entry which is preliminary data.</text>
</comment>